<dbReference type="Gene3D" id="3.30.420.40">
    <property type="match status" value="2"/>
</dbReference>
<evidence type="ECO:0000256" key="2">
    <source>
        <dbReference type="ARBA" id="ARBA00022679"/>
    </source>
</evidence>
<dbReference type="InterPro" id="IPR018485">
    <property type="entry name" value="FGGY_C"/>
</dbReference>
<feature type="domain" description="Carbohydrate kinase FGGY N-terminal" evidence="5">
    <location>
        <begin position="5"/>
        <end position="249"/>
    </location>
</feature>
<protein>
    <submittedName>
        <fullName evidence="7">Carbohydrate kinase</fullName>
    </submittedName>
</protein>
<reference evidence="7 8" key="1">
    <citation type="submission" date="2017-06" db="EMBL/GenBank/DDBJ databases">
        <title>Ensifer strains isolated from leguminous trees and herbs display diverse denitrification phenotypes with some acting as strong N2O sinks.</title>
        <authorList>
            <person name="Woliy K."/>
            <person name="Mania D."/>
            <person name="Bakken L.R."/>
            <person name="Frostegard A."/>
        </authorList>
    </citation>
    <scope>NUCLEOTIDE SEQUENCE [LARGE SCALE GENOMIC DNA]</scope>
    <source>
        <strain evidence="7 8">AC50a</strain>
    </source>
</reference>
<dbReference type="PROSITE" id="PS00445">
    <property type="entry name" value="FGGY_KINASES_2"/>
    <property type="match status" value="1"/>
</dbReference>
<dbReference type="InterPro" id="IPR043129">
    <property type="entry name" value="ATPase_NBD"/>
</dbReference>
<comment type="similarity">
    <text evidence="1 4">Belongs to the FGGY kinase family.</text>
</comment>
<evidence type="ECO:0000256" key="4">
    <source>
        <dbReference type="RuleBase" id="RU003733"/>
    </source>
</evidence>
<dbReference type="GO" id="GO:0016301">
    <property type="term" value="F:kinase activity"/>
    <property type="evidence" value="ECO:0007669"/>
    <property type="project" value="UniProtKB-KW"/>
</dbReference>
<dbReference type="Pfam" id="PF02782">
    <property type="entry name" value="FGGY_C"/>
    <property type="match status" value="1"/>
</dbReference>
<gene>
    <name evidence="7" type="ORF">CEJ86_10990</name>
</gene>
<dbReference type="AlphaFoldDB" id="A0A2J0Z400"/>
<evidence type="ECO:0000256" key="1">
    <source>
        <dbReference type="ARBA" id="ARBA00009156"/>
    </source>
</evidence>
<dbReference type="GO" id="GO:0016773">
    <property type="term" value="F:phosphotransferase activity, alcohol group as acceptor"/>
    <property type="evidence" value="ECO:0007669"/>
    <property type="project" value="InterPro"/>
</dbReference>
<evidence type="ECO:0000259" key="6">
    <source>
        <dbReference type="Pfam" id="PF02782"/>
    </source>
</evidence>
<dbReference type="InterPro" id="IPR050406">
    <property type="entry name" value="FGGY_Carb_Kinase"/>
</dbReference>
<comment type="caution">
    <text evidence="7">The sequence shown here is derived from an EMBL/GenBank/DDBJ whole genome shotgun (WGS) entry which is preliminary data.</text>
</comment>
<dbReference type="PIRSF" id="PIRSF000538">
    <property type="entry name" value="GlpK"/>
    <property type="match status" value="1"/>
</dbReference>
<name>A0A2J0Z400_RHIML</name>
<organism evidence="7 8">
    <name type="scientific">Rhizobium meliloti</name>
    <name type="common">Ensifer meliloti</name>
    <name type="synonym">Sinorhizobium meliloti</name>
    <dbReference type="NCBI Taxonomy" id="382"/>
    <lineage>
        <taxon>Bacteria</taxon>
        <taxon>Pseudomonadati</taxon>
        <taxon>Pseudomonadota</taxon>
        <taxon>Alphaproteobacteria</taxon>
        <taxon>Hyphomicrobiales</taxon>
        <taxon>Rhizobiaceae</taxon>
        <taxon>Sinorhizobium/Ensifer group</taxon>
        <taxon>Sinorhizobium</taxon>
    </lineage>
</organism>
<dbReference type="Proteomes" id="UP000231987">
    <property type="component" value="Unassembled WGS sequence"/>
</dbReference>
<dbReference type="RefSeq" id="WP_100671747.1">
    <property type="nucleotide sequence ID" value="NZ_NJGD01000004.1"/>
</dbReference>
<dbReference type="InterPro" id="IPR018483">
    <property type="entry name" value="Carb_kinase_FGGY_CS"/>
</dbReference>
<dbReference type="InterPro" id="IPR018484">
    <property type="entry name" value="FGGY_N"/>
</dbReference>
<dbReference type="SUPFAM" id="SSF53067">
    <property type="entry name" value="Actin-like ATPase domain"/>
    <property type="match status" value="2"/>
</dbReference>
<accession>A0A2J0Z400</accession>
<dbReference type="InterPro" id="IPR000577">
    <property type="entry name" value="Carb_kinase_FGGY"/>
</dbReference>
<dbReference type="Pfam" id="PF00370">
    <property type="entry name" value="FGGY_N"/>
    <property type="match status" value="1"/>
</dbReference>
<dbReference type="PANTHER" id="PTHR43095:SF5">
    <property type="entry name" value="XYLULOSE KINASE"/>
    <property type="match status" value="1"/>
</dbReference>
<evidence type="ECO:0000256" key="3">
    <source>
        <dbReference type="ARBA" id="ARBA00022777"/>
    </source>
</evidence>
<dbReference type="EMBL" id="NJGD01000004">
    <property type="protein sequence ID" value="PJR15247.1"/>
    <property type="molecule type" value="Genomic_DNA"/>
</dbReference>
<dbReference type="PANTHER" id="PTHR43095">
    <property type="entry name" value="SUGAR KINASE"/>
    <property type="match status" value="1"/>
</dbReference>
<evidence type="ECO:0000313" key="7">
    <source>
        <dbReference type="EMBL" id="PJR15247.1"/>
    </source>
</evidence>
<keyword evidence="3 4" id="KW-0418">Kinase</keyword>
<evidence type="ECO:0000259" key="5">
    <source>
        <dbReference type="Pfam" id="PF00370"/>
    </source>
</evidence>
<dbReference type="CDD" id="cd24121">
    <property type="entry name" value="ASKHA_NBD_FGGY_BaEryA-like"/>
    <property type="match status" value="1"/>
</dbReference>
<dbReference type="GO" id="GO:0005975">
    <property type="term" value="P:carbohydrate metabolic process"/>
    <property type="evidence" value="ECO:0007669"/>
    <property type="project" value="InterPro"/>
</dbReference>
<keyword evidence="2 4" id="KW-0808">Transferase</keyword>
<sequence>MRDILIGIDAGTSVIKSVVFDLGGRQLAMTAVPNSYEAVGRTGSVQELRRTWTDTVKTLVELSARIENLPGRVAAIAVTGQGDGTWMIDREGEPVGKGWLWLDARASAIVERLRAESGDAERFSRTGSGLAACQQGPQLRWMKDHAPEMLKGAATAFHCKDWLYFNLTDRRATDPSEANFTFGDFRKREYSDDVIDFLGLNELKHLLPEIVDGASTHHPLSAAAAAATGLPAGTPVVLGYVDVVCTALGAGLYDPGTDTGCSIIGSTGMHMRLAAGADDVRLNQDHTGYTMCMPIPGTYAQMQSNMAATLNIDWVLQFAGGLLKGMGIEKSKNDLLAHVDGWLSEANETPLLFQPYISEAGERGPFVDASARASFVGLSINHGFGDMVRAVFDGLAFASRDCYAAMGPLPGCVRLSGGAARSASLRRILGGALGASIQTSEREEAGAAGAAMIAAVSLGIYPSMADCVREWVRPHHRPAEPADEELARRYDALFPAYKQSRLALQPVWHALSHAAGTGNQQERPQ</sequence>
<feature type="domain" description="Carbohydrate kinase FGGY C-terminal" evidence="6">
    <location>
        <begin position="288"/>
        <end position="457"/>
    </location>
</feature>
<proteinExistence type="inferred from homology"/>
<evidence type="ECO:0000313" key="8">
    <source>
        <dbReference type="Proteomes" id="UP000231987"/>
    </source>
</evidence>